<dbReference type="InterPro" id="IPR006439">
    <property type="entry name" value="HAD-SF_hydro_IA"/>
</dbReference>
<proteinExistence type="predicted"/>
<gene>
    <name evidence="1" type="ORF">VVD49_13155</name>
</gene>
<evidence type="ECO:0000313" key="2">
    <source>
        <dbReference type="Proteomes" id="UP001331561"/>
    </source>
</evidence>
<dbReference type="SFLD" id="SFLDG01135">
    <property type="entry name" value="C1.5.6:_HAD__Beta-PGM__Phospha"/>
    <property type="match status" value="1"/>
</dbReference>
<keyword evidence="2" id="KW-1185">Reference proteome</keyword>
<dbReference type="Pfam" id="PF13419">
    <property type="entry name" value="HAD_2"/>
    <property type="match status" value="1"/>
</dbReference>
<dbReference type="NCBIfam" id="TIGR01549">
    <property type="entry name" value="HAD-SF-IA-v1"/>
    <property type="match status" value="1"/>
</dbReference>
<dbReference type="PANTHER" id="PTHR43434">
    <property type="entry name" value="PHOSPHOGLYCOLATE PHOSPHATASE"/>
    <property type="match status" value="1"/>
</dbReference>
<dbReference type="GO" id="GO:0016787">
    <property type="term" value="F:hydrolase activity"/>
    <property type="evidence" value="ECO:0007669"/>
    <property type="project" value="UniProtKB-KW"/>
</dbReference>
<comment type="caution">
    <text evidence="1">The sequence shown here is derived from an EMBL/GenBank/DDBJ whole genome shotgun (WGS) entry which is preliminary data.</text>
</comment>
<dbReference type="InterPro" id="IPR041492">
    <property type="entry name" value="HAD_2"/>
</dbReference>
<dbReference type="Gene3D" id="1.10.150.240">
    <property type="entry name" value="Putative phosphatase, domain 2"/>
    <property type="match status" value="1"/>
</dbReference>
<dbReference type="Proteomes" id="UP001331561">
    <property type="component" value="Unassembled WGS sequence"/>
</dbReference>
<protein>
    <submittedName>
        <fullName evidence="1">HAD-IA family hydrolase</fullName>
    </submittedName>
</protein>
<dbReference type="SFLD" id="SFLDS00003">
    <property type="entry name" value="Haloacid_Dehalogenase"/>
    <property type="match status" value="1"/>
</dbReference>
<dbReference type="Gene3D" id="3.40.50.1000">
    <property type="entry name" value="HAD superfamily/HAD-like"/>
    <property type="match status" value="1"/>
</dbReference>
<dbReference type="InterPro" id="IPR023214">
    <property type="entry name" value="HAD_sf"/>
</dbReference>
<reference evidence="1 2" key="1">
    <citation type="submission" date="2024-01" db="EMBL/GenBank/DDBJ databases">
        <title>Uliginosibacterium soil sp. nov.</title>
        <authorList>
            <person name="Lv Y."/>
        </authorList>
    </citation>
    <scope>NUCLEOTIDE SEQUENCE [LARGE SCALE GENOMIC DNA]</scope>
    <source>
        <strain evidence="1 2">H3</strain>
    </source>
</reference>
<dbReference type="EMBL" id="JAYXHS010000002">
    <property type="protein sequence ID" value="MEC5386678.1"/>
    <property type="molecule type" value="Genomic_DNA"/>
</dbReference>
<accession>A0ABU6K4F5</accession>
<dbReference type="PANTHER" id="PTHR43434:SF24">
    <property type="entry name" value="HYDROLASE-RELATED"/>
    <property type="match status" value="1"/>
</dbReference>
<keyword evidence="1" id="KW-0378">Hydrolase</keyword>
<name>A0ABU6K4F5_9RHOO</name>
<dbReference type="SFLD" id="SFLDG01129">
    <property type="entry name" value="C1.5:_HAD__Beta-PGM__Phosphata"/>
    <property type="match status" value="1"/>
</dbReference>
<dbReference type="InterPro" id="IPR036412">
    <property type="entry name" value="HAD-like_sf"/>
</dbReference>
<dbReference type="SUPFAM" id="SSF56784">
    <property type="entry name" value="HAD-like"/>
    <property type="match status" value="1"/>
</dbReference>
<evidence type="ECO:0000313" key="1">
    <source>
        <dbReference type="EMBL" id="MEC5386678.1"/>
    </source>
</evidence>
<sequence>MTNRAFDLIVFDWDGTLIDSTALIAGSVQLAAADVGLPVPSDEDAKHIIGLGLLQAMTWLFPGLNPEQYQALIERYRLHYLKRDSEIALFSNVRELLIGLRKDGYLLAVATGKARQALDRALLQADLAKYFDSTRCADETFSKPHPQMLLELIDELMVEPARVLMVGDTTHDLQMAANAGTAALAVTCGAHPNEVLRSEPHLAMLPDVSGLREWLRGGQ</sequence>
<dbReference type="RefSeq" id="WP_327599637.1">
    <property type="nucleotide sequence ID" value="NZ_JAYXHS010000002.1"/>
</dbReference>
<dbReference type="InterPro" id="IPR050155">
    <property type="entry name" value="HAD-like_hydrolase_sf"/>
</dbReference>
<dbReference type="InterPro" id="IPR023198">
    <property type="entry name" value="PGP-like_dom2"/>
</dbReference>
<organism evidence="1 2">
    <name type="scientific">Uliginosibacterium silvisoli</name>
    <dbReference type="NCBI Taxonomy" id="3114758"/>
    <lineage>
        <taxon>Bacteria</taxon>
        <taxon>Pseudomonadati</taxon>
        <taxon>Pseudomonadota</taxon>
        <taxon>Betaproteobacteria</taxon>
        <taxon>Rhodocyclales</taxon>
        <taxon>Zoogloeaceae</taxon>
        <taxon>Uliginosibacterium</taxon>
    </lineage>
</organism>
<dbReference type="NCBIfam" id="TIGR01509">
    <property type="entry name" value="HAD-SF-IA-v3"/>
    <property type="match status" value="1"/>
</dbReference>